<comment type="catalytic activity">
    <reaction evidence="1">
        <text>ATP + protein L-histidine = ADP + protein N-phospho-L-histidine.</text>
        <dbReference type="EC" id="2.7.13.3"/>
    </reaction>
</comment>
<proteinExistence type="predicted"/>
<evidence type="ECO:0000313" key="4">
    <source>
        <dbReference type="EMBL" id="NWB88415.1"/>
    </source>
</evidence>
<dbReference type="RefSeq" id="WP_177103620.1">
    <property type="nucleotide sequence ID" value="NZ_JACAQA010000028.1"/>
</dbReference>
<dbReference type="Pfam" id="PF02518">
    <property type="entry name" value="HATPase_c"/>
    <property type="match status" value="1"/>
</dbReference>
<evidence type="ECO:0000256" key="1">
    <source>
        <dbReference type="ARBA" id="ARBA00000085"/>
    </source>
</evidence>
<dbReference type="Gene3D" id="3.30.565.10">
    <property type="entry name" value="Histidine kinase-like ATPase, C-terminal domain"/>
    <property type="match status" value="2"/>
</dbReference>
<keyword evidence="4" id="KW-0547">Nucleotide-binding</keyword>
<comment type="caution">
    <text evidence="4">The sequence shown here is derived from an EMBL/GenBank/DDBJ whole genome shotgun (WGS) entry which is preliminary data.</text>
</comment>
<dbReference type="PANTHER" id="PTHR43065">
    <property type="entry name" value="SENSOR HISTIDINE KINASE"/>
    <property type="match status" value="1"/>
</dbReference>
<protein>
    <recommendedName>
        <fullName evidence="2">histidine kinase</fullName>
        <ecNumber evidence="2">2.7.13.3</ecNumber>
    </recommendedName>
</protein>
<dbReference type="AlphaFoldDB" id="A0A7Y7WVD5"/>
<sequence length="744" mass="82395">MAEKVQGLSRGHLAFKAEARLLQELGERLVAQPEVALVELIKNAYDADATTCEIGFAPGRQILSVSDNGHGMTKEEFEKRWMTIATSGKSEQRVSRKYERDLTGQKGIGRFAVRFLGAKLRVDTVAYDPLRGCKTRLVAVFDWHEIDENLSLTNTSIPFRLFKAPDDLKNGTTLSIKGLRRGGDFAQNPRFRSSVLSIVSPMSGLSRGRFTSVKSEVNQDPGFKVELPGDDDTSVVDVAKYVLDNAWASLTIDLTSDDLRYSVRFLGSDNEYSLITKYPNSIEAGMYADIRYFPRRAGLFSKKGVDGRTAYTWVKSNSGVSVVDRGFKVKPYGDEDDDWLSLGLDSSINSRDWRSSVSDIEFPMSAREKADPALSPALNLPTNYQLVGAVSVHSATGKGTRFVEDIIPSTDREGFLKTDGFEQLRDVVRGGIEYLAKIDKSRLLDEQERLAKEVTRQVKAEYKAAIEYVQSVPTLSVVEKARLVKDYSALSKKIEEVEDYDREARKKLEVMGSLGVVAGFLTHEASRIVNTVHDVSVALEEISKEHPSIAPQLELINESYDALKSHLEYTKLFVDATHSFKAVKFKSAPQILRVVQKFGKFAVDHGVEVLVNMGGEVDVPAMPITIYSGILLNLYTNALKAVLARDSSSINMKVVFSGGSNEHMHFLDVMDTGVGIPEHLAARIWDPLFTTTSRLNNPLGSGMGLGLSLVKQLVEQVNGKIALVGPQAPYSTCFRVSFPFKRDK</sequence>
<dbReference type="SMART" id="SM00387">
    <property type="entry name" value="HATPase_c"/>
    <property type="match status" value="1"/>
</dbReference>
<feature type="domain" description="Histidine kinase" evidence="3">
    <location>
        <begin position="630"/>
        <end position="742"/>
    </location>
</feature>
<dbReference type="EC" id="2.7.13.3" evidence="2"/>
<dbReference type="InterPro" id="IPR004358">
    <property type="entry name" value="Sig_transdc_His_kin-like_C"/>
</dbReference>
<dbReference type="InterPro" id="IPR005467">
    <property type="entry name" value="His_kinase_dom"/>
</dbReference>
<dbReference type="PROSITE" id="PS50096">
    <property type="entry name" value="IQ"/>
    <property type="match status" value="1"/>
</dbReference>
<dbReference type="InterPro" id="IPR036890">
    <property type="entry name" value="HATPase_C_sf"/>
</dbReference>
<name>A0A7Y7WVD5_9PSED</name>
<gene>
    <name evidence="4" type="ORF">HX830_26445</name>
</gene>
<accession>A0A7Y7WVD5</accession>
<dbReference type="SUPFAM" id="SSF55874">
    <property type="entry name" value="ATPase domain of HSP90 chaperone/DNA topoisomerase II/histidine kinase"/>
    <property type="match status" value="2"/>
</dbReference>
<dbReference type="GO" id="GO:0004673">
    <property type="term" value="F:protein histidine kinase activity"/>
    <property type="evidence" value="ECO:0007669"/>
    <property type="project" value="UniProtKB-EC"/>
</dbReference>
<evidence type="ECO:0000313" key="5">
    <source>
        <dbReference type="Proteomes" id="UP000522864"/>
    </source>
</evidence>
<dbReference type="InterPro" id="IPR003594">
    <property type="entry name" value="HATPase_dom"/>
</dbReference>
<dbReference type="PRINTS" id="PR00344">
    <property type="entry name" value="BCTRLSENSOR"/>
</dbReference>
<reference evidence="4 5" key="1">
    <citation type="submission" date="2020-04" db="EMBL/GenBank/DDBJ databases">
        <title>Molecular characterization of pseudomonads from Agaricus bisporus reveal novel blotch 2 pathogens in Western Europe.</title>
        <authorList>
            <person name="Taparia T."/>
            <person name="Krijger M."/>
            <person name="Haynes E."/>
            <person name="Elpinstone J.G."/>
            <person name="Noble R."/>
            <person name="Van Der Wolf J."/>
        </authorList>
    </citation>
    <scope>NUCLEOTIDE SEQUENCE [LARGE SCALE GENOMIC DNA]</scope>
    <source>
        <strain evidence="4 5">G9001</strain>
    </source>
</reference>
<dbReference type="GO" id="GO:0005524">
    <property type="term" value="F:ATP binding"/>
    <property type="evidence" value="ECO:0007669"/>
    <property type="project" value="UniProtKB-KW"/>
</dbReference>
<dbReference type="Proteomes" id="UP000522864">
    <property type="component" value="Unassembled WGS sequence"/>
</dbReference>
<organism evidence="4 5">
    <name type="scientific">Pseudomonas gingeri</name>
    <dbReference type="NCBI Taxonomy" id="117681"/>
    <lineage>
        <taxon>Bacteria</taxon>
        <taxon>Pseudomonadati</taxon>
        <taxon>Pseudomonadota</taxon>
        <taxon>Gammaproteobacteria</taxon>
        <taxon>Pseudomonadales</taxon>
        <taxon>Pseudomonadaceae</taxon>
        <taxon>Pseudomonas</taxon>
    </lineage>
</organism>
<dbReference type="Pfam" id="PF13589">
    <property type="entry name" value="HATPase_c_3"/>
    <property type="match status" value="1"/>
</dbReference>
<keyword evidence="4" id="KW-0067">ATP-binding</keyword>
<evidence type="ECO:0000259" key="3">
    <source>
        <dbReference type="PROSITE" id="PS50109"/>
    </source>
</evidence>
<dbReference type="EMBL" id="JACAQA010000028">
    <property type="protein sequence ID" value="NWB88415.1"/>
    <property type="molecule type" value="Genomic_DNA"/>
</dbReference>
<evidence type="ECO:0000256" key="2">
    <source>
        <dbReference type="ARBA" id="ARBA00012438"/>
    </source>
</evidence>
<dbReference type="PROSITE" id="PS50109">
    <property type="entry name" value="HIS_KIN"/>
    <property type="match status" value="1"/>
</dbReference>